<dbReference type="InterPro" id="IPR029149">
    <property type="entry name" value="Creatin/AminoP/Spt16_N"/>
</dbReference>
<dbReference type="AlphaFoldDB" id="A0A2R8BMG7"/>
<accession>A0A2R8BMG7</accession>
<gene>
    <name evidence="4" type="ORF">DEA8626_03544</name>
</gene>
<keyword evidence="5" id="KW-1185">Reference proteome</keyword>
<dbReference type="InterPro" id="IPR000994">
    <property type="entry name" value="Pept_M24"/>
</dbReference>
<reference evidence="4 5" key="1">
    <citation type="submission" date="2018-03" db="EMBL/GenBank/DDBJ databases">
        <authorList>
            <person name="Keele B.F."/>
        </authorList>
    </citation>
    <scope>NUCLEOTIDE SEQUENCE [LARGE SCALE GENOMIC DNA]</scope>
    <source>
        <strain evidence="4 5">CECT 8626</strain>
    </source>
</reference>
<protein>
    <submittedName>
        <fullName evidence="4">Creatinase</fullName>
        <ecNumber evidence="4">3.5.3.3</ecNumber>
    </submittedName>
</protein>
<dbReference type="PANTHER" id="PTHR46112">
    <property type="entry name" value="AMINOPEPTIDASE"/>
    <property type="match status" value="1"/>
</dbReference>
<dbReference type="SUPFAM" id="SSF55920">
    <property type="entry name" value="Creatinase/aminopeptidase"/>
    <property type="match status" value="1"/>
</dbReference>
<dbReference type="InterPro" id="IPR000587">
    <property type="entry name" value="Creatinase_N"/>
</dbReference>
<dbReference type="InterPro" id="IPR036005">
    <property type="entry name" value="Creatinase/aminopeptidase-like"/>
</dbReference>
<evidence type="ECO:0000313" key="4">
    <source>
        <dbReference type="EMBL" id="SPH24492.1"/>
    </source>
</evidence>
<evidence type="ECO:0000256" key="1">
    <source>
        <dbReference type="SAM" id="MobiDB-lite"/>
    </source>
</evidence>
<dbReference type="Pfam" id="PF01321">
    <property type="entry name" value="Creatinase_N"/>
    <property type="match status" value="1"/>
</dbReference>
<feature type="domain" description="Creatinase N-terminal" evidence="3">
    <location>
        <begin position="43"/>
        <end position="172"/>
    </location>
</feature>
<dbReference type="InterPro" id="IPR050659">
    <property type="entry name" value="Peptidase_M24B"/>
</dbReference>
<organism evidence="4 5">
    <name type="scientific">Albidovulum aquaemixtae</name>
    <dbReference type="NCBI Taxonomy" id="1542388"/>
    <lineage>
        <taxon>Bacteria</taxon>
        <taxon>Pseudomonadati</taxon>
        <taxon>Pseudomonadota</taxon>
        <taxon>Alphaproteobacteria</taxon>
        <taxon>Rhodobacterales</taxon>
        <taxon>Paracoccaceae</taxon>
        <taxon>Albidovulum</taxon>
    </lineage>
</organism>
<dbReference type="Gene3D" id="3.40.350.10">
    <property type="entry name" value="Creatinase/prolidase N-terminal domain"/>
    <property type="match status" value="1"/>
</dbReference>
<dbReference type="Gene3D" id="3.90.230.10">
    <property type="entry name" value="Creatinase/methionine aminopeptidase superfamily"/>
    <property type="match status" value="1"/>
</dbReference>
<dbReference type="EMBL" id="OMOQ01000003">
    <property type="protein sequence ID" value="SPH24492.1"/>
    <property type="molecule type" value="Genomic_DNA"/>
</dbReference>
<feature type="region of interest" description="Disordered" evidence="1">
    <location>
        <begin position="1"/>
        <end position="20"/>
    </location>
</feature>
<dbReference type="Pfam" id="PF00557">
    <property type="entry name" value="Peptidase_M24"/>
    <property type="match status" value="1"/>
</dbReference>
<feature type="domain" description="Peptidase M24" evidence="2">
    <location>
        <begin position="183"/>
        <end position="398"/>
    </location>
</feature>
<dbReference type="GO" id="GO:0016980">
    <property type="term" value="F:creatinase activity"/>
    <property type="evidence" value="ECO:0007669"/>
    <property type="project" value="UniProtKB-EC"/>
</dbReference>
<dbReference type="EC" id="3.5.3.3" evidence="4"/>
<evidence type="ECO:0000313" key="5">
    <source>
        <dbReference type="Proteomes" id="UP000244924"/>
    </source>
</evidence>
<feature type="compositionally biased region" description="Polar residues" evidence="1">
    <location>
        <begin position="8"/>
        <end position="20"/>
    </location>
</feature>
<evidence type="ECO:0000259" key="2">
    <source>
        <dbReference type="Pfam" id="PF00557"/>
    </source>
</evidence>
<dbReference type="SUPFAM" id="SSF53092">
    <property type="entry name" value="Creatinase/prolidase N-terminal domain"/>
    <property type="match status" value="1"/>
</dbReference>
<name>A0A2R8BMG7_9RHOB</name>
<proteinExistence type="predicted"/>
<dbReference type="Proteomes" id="UP000244924">
    <property type="component" value="Unassembled WGS sequence"/>
</dbReference>
<dbReference type="PANTHER" id="PTHR46112:SF2">
    <property type="entry name" value="XAA-PRO AMINOPEPTIDASE P-RELATED"/>
    <property type="match status" value="1"/>
</dbReference>
<keyword evidence="4" id="KW-0378">Hydrolase</keyword>
<sequence>MTKRPQHENFQQGDSTMATRPQQYRFHQGEKVLPFAASEYDARLGGLRAIMDAQGVEAVVLTSMHNIAYYSGFLYCAFGRPYALVVTATEDVTISAGIDAAQPWRRSHGDNVTYTDWQRDNYWRAILSVTGSGKVVGYEGDHLTLLQSEKLKSFLSPSKLVDIAPTTMKQRMHKSAAEIALITHGANVADVGGYAIREAVKAGVREIDVAMAGRDAMELEIAKRFPDAEYRDTWVWFQSGINTDGAHNPVTGRQLQVGDILSLNTFPMISGYYTALERTMFVREVDDASLNIWEANVAAHELGMSLLKPGVSCAEVTAKVNDFFAERDLLQYRTFGYGHSFGVLSHYYGREAGLELREDIDTVLEPGMVISMEPMLTIPEGQPGAGGYREHDILVITEEGNEDITKYPYGPEFNTVG</sequence>
<evidence type="ECO:0000259" key="3">
    <source>
        <dbReference type="Pfam" id="PF01321"/>
    </source>
</evidence>